<dbReference type="RefSeq" id="WP_232802659.1">
    <property type="nucleotide sequence ID" value="NZ_CP170335.1"/>
</dbReference>
<sequence>MPVNKKLSKRALAFFLMFVAIVVYAVNLQLAKTTFYIKNSSSEAINVTASWDGQIKSLGSLTPRQEVPFEVKEQGAIKFKANYASGKISTAIVPSYTLGSDITVVISDANITVRGQ</sequence>
<evidence type="ECO:0000313" key="1">
    <source>
        <dbReference type="EMBL" id="MCE2596177.1"/>
    </source>
</evidence>
<keyword evidence="2" id="KW-1185">Reference proteome</keyword>
<dbReference type="EMBL" id="JAIMJA010000016">
    <property type="protein sequence ID" value="MCE2596177.1"/>
    <property type="molecule type" value="Genomic_DNA"/>
</dbReference>
<proteinExistence type="predicted"/>
<comment type="caution">
    <text evidence="1">The sequence shown here is derived from an EMBL/GenBank/DDBJ whole genome shotgun (WGS) entry which is preliminary data.</text>
</comment>
<organism evidence="1 2">
    <name type="scientific">Motilimonas cestriensis</name>
    <dbReference type="NCBI Taxonomy" id="2742685"/>
    <lineage>
        <taxon>Bacteria</taxon>
        <taxon>Pseudomonadati</taxon>
        <taxon>Pseudomonadota</taxon>
        <taxon>Gammaproteobacteria</taxon>
        <taxon>Alteromonadales</taxon>
        <taxon>Alteromonadales genera incertae sedis</taxon>
        <taxon>Motilimonas</taxon>
    </lineage>
</organism>
<gene>
    <name evidence="1" type="ORF">K6Y31_15290</name>
</gene>
<evidence type="ECO:0000313" key="2">
    <source>
        <dbReference type="Proteomes" id="UP001201273"/>
    </source>
</evidence>
<accession>A0ABS8WCX7</accession>
<protein>
    <submittedName>
        <fullName evidence="1">Uncharacterized protein</fullName>
    </submittedName>
</protein>
<dbReference type="Proteomes" id="UP001201273">
    <property type="component" value="Unassembled WGS sequence"/>
</dbReference>
<name>A0ABS8WCX7_9GAMM</name>
<reference evidence="1 2" key="1">
    <citation type="journal article" date="2022" name="Environ. Microbiol. Rep.">
        <title>Eco-phylogenetic analyses reveal divergent evolution of vitamin B12 metabolism in the marine bacterial family 'Psychromonadaceae'.</title>
        <authorList>
            <person name="Jin X."/>
            <person name="Yang Y."/>
            <person name="Cao H."/>
            <person name="Gao B."/>
            <person name="Zhao Z."/>
        </authorList>
    </citation>
    <scope>NUCLEOTIDE SEQUENCE [LARGE SCALE GENOMIC DNA]</scope>
    <source>
        <strain evidence="1 2">MKS20</strain>
    </source>
</reference>